<reference evidence="1" key="1">
    <citation type="submission" date="2021-01" db="EMBL/GenBank/DDBJ databases">
        <title>Phytophthora aleatoria, a newly-described species from Pinus radiata is distinct from Phytophthora cactorum isolates based on comparative genomics.</title>
        <authorList>
            <person name="Mcdougal R."/>
            <person name="Panda P."/>
            <person name="Williams N."/>
            <person name="Studholme D.J."/>
        </authorList>
    </citation>
    <scope>NUCLEOTIDE SEQUENCE</scope>
    <source>
        <strain evidence="1">NZFS 3830</strain>
    </source>
</reference>
<evidence type="ECO:0000313" key="2">
    <source>
        <dbReference type="Proteomes" id="UP000688947"/>
    </source>
</evidence>
<accession>A0A8T1U7S4</accession>
<dbReference type="AlphaFoldDB" id="A0A8T1U7S4"/>
<name>A0A8T1U7S4_9STRA</name>
<gene>
    <name evidence="1" type="ORF">JG687_00010692</name>
</gene>
<dbReference type="Proteomes" id="UP000688947">
    <property type="component" value="Unassembled WGS sequence"/>
</dbReference>
<organism evidence="1 2">
    <name type="scientific">Phytophthora cactorum</name>
    <dbReference type="NCBI Taxonomy" id="29920"/>
    <lineage>
        <taxon>Eukaryota</taxon>
        <taxon>Sar</taxon>
        <taxon>Stramenopiles</taxon>
        <taxon>Oomycota</taxon>
        <taxon>Peronosporomycetes</taxon>
        <taxon>Peronosporales</taxon>
        <taxon>Peronosporaceae</taxon>
        <taxon>Phytophthora</taxon>
    </lineage>
</organism>
<dbReference type="EMBL" id="JAENGZ010000615">
    <property type="protein sequence ID" value="KAG6956292.1"/>
    <property type="molecule type" value="Genomic_DNA"/>
</dbReference>
<sequence>MHSLGEIACCHAPSDVSPDRLRMRLEAVQQQIRRWVYFHMTNAHGLCIQMDAAMHPRLRSVFFYPRIQPQSLMFLPISFGISLGQFRSSLLIWISQRILGKKQSFKQYCYTSIRSRLQDIDANTGLARYECVSDLVRHRVYIVFETSRYVRHFSILFIVYSTMYCSTVAEVLSLSFRS</sequence>
<proteinExistence type="predicted"/>
<comment type="caution">
    <text evidence="1">The sequence shown here is derived from an EMBL/GenBank/DDBJ whole genome shotgun (WGS) entry which is preliminary data.</text>
</comment>
<protein>
    <submittedName>
        <fullName evidence="1">Uncharacterized protein</fullName>
    </submittedName>
</protein>
<evidence type="ECO:0000313" key="1">
    <source>
        <dbReference type="EMBL" id="KAG6956292.1"/>
    </source>
</evidence>